<reference evidence="4 5" key="1">
    <citation type="submission" date="2019-01" db="EMBL/GenBank/DDBJ databases">
        <authorList>
            <person name="Sayadi A."/>
        </authorList>
    </citation>
    <scope>NUCLEOTIDE SEQUENCE [LARGE SCALE GENOMIC DNA]</scope>
</reference>
<organism evidence="4 5">
    <name type="scientific">Callosobruchus maculatus</name>
    <name type="common">Southern cowpea weevil</name>
    <name type="synonym">Pulse bruchid</name>
    <dbReference type="NCBI Taxonomy" id="64391"/>
    <lineage>
        <taxon>Eukaryota</taxon>
        <taxon>Metazoa</taxon>
        <taxon>Ecdysozoa</taxon>
        <taxon>Arthropoda</taxon>
        <taxon>Hexapoda</taxon>
        <taxon>Insecta</taxon>
        <taxon>Pterygota</taxon>
        <taxon>Neoptera</taxon>
        <taxon>Endopterygota</taxon>
        <taxon>Coleoptera</taxon>
        <taxon>Polyphaga</taxon>
        <taxon>Cucujiformia</taxon>
        <taxon>Chrysomeloidea</taxon>
        <taxon>Chrysomelidae</taxon>
        <taxon>Bruchinae</taxon>
        <taxon>Bruchini</taxon>
        <taxon>Callosobruchus</taxon>
    </lineage>
</organism>
<dbReference type="InterPro" id="IPR000529">
    <property type="entry name" value="Ribosomal_bS6"/>
</dbReference>
<evidence type="ECO:0000256" key="1">
    <source>
        <dbReference type="ARBA" id="ARBA00009512"/>
    </source>
</evidence>
<dbReference type="SUPFAM" id="SSF54995">
    <property type="entry name" value="Ribosomal protein S6"/>
    <property type="match status" value="1"/>
</dbReference>
<dbReference type="InterPro" id="IPR035980">
    <property type="entry name" value="Ribosomal_bS6_sf"/>
</dbReference>
<dbReference type="EMBL" id="CAACVG010006919">
    <property type="protein sequence ID" value="VEN42562.1"/>
    <property type="molecule type" value="Genomic_DNA"/>
</dbReference>
<evidence type="ECO:0000313" key="5">
    <source>
        <dbReference type="Proteomes" id="UP000410492"/>
    </source>
</evidence>
<sequence length="147" mass="17317">MITYELLILLRLMPKAELKSALKRTADAIFQKGGIIRKLENLGTKDLPFRTSVHGVVYNKANHFLFEFNAPPSSIASLFDEYIRDVDVVRRRLYKKNEPVQFECTLDNEMKPPPYRKDVQDLIEQAEQQNKPKFKYNTNLDYYPFQK</sequence>
<dbReference type="GO" id="GO:0005763">
    <property type="term" value="C:mitochondrial small ribosomal subunit"/>
    <property type="evidence" value="ECO:0007669"/>
    <property type="project" value="TreeGrafter"/>
</dbReference>
<dbReference type="Proteomes" id="UP000410492">
    <property type="component" value="Unassembled WGS sequence"/>
</dbReference>
<dbReference type="AlphaFoldDB" id="A0A653C4B1"/>
<dbReference type="CDD" id="cd15465">
    <property type="entry name" value="bS6_mito"/>
    <property type="match status" value="1"/>
</dbReference>
<dbReference type="Pfam" id="PF01250">
    <property type="entry name" value="Ribosomal_S6"/>
    <property type="match status" value="1"/>
</dbReference>
<name>A0A653C4B1_CALMS</name>
<proteinExistence type="inferred from homology"/>
<protein>
    <recommendedName>
        <fullName evidence="2">Small ribosomal subunit protein bS6m</fullName>
    </recommendedName>
    <alternativeName>
        <fullName evidence="3">28S ribosomal protein S6, mitochondrial</fullName>
    </alternativeName>
</protein>
<dbReference type="InterPro" id="IPR014717">
    <property type="entry name" value="Transl_elong_EF1B/ribsomal_bS6"/>
</dbReference>
<dbReference type="GO" id="GO:0070181">
    <property type="term" value="F:small ribosomal subunit rRNA binding"/>
    <property type="evidence" value="ECO:0007669"/>
    <property type="project" value="TreeGrafter"/>
</dbReference>
<evidence type="ECO:0000313" key="4">
    <source>
        <dbReference type="EMBL" id="VEN42562.1"/>
    </source>
</evidence>
<dbReference type="FunFam" id="3.30.70.60:FF:000014">
    <property type="entry name" value="28S ribosomal protein S6, mitochondrial"/>
    <property type="match status" value="1"/>
</dbReference>
<evidence type="ECO:0000256" key="2">
    <source>
        <dbReference type="ARBA" id="ARBA00035170"/>
    </source>
</evidence>
<evidence type="ECO:0000256" key="3">
    <source>
        <dbReference type="ARBA" id="ARBA00035365"/>
    </source>
</evidence>
<accession>A0A653C4B1</accession>
<comment type="similarity">
    <text evidence="1">Belongs to the bacterial ribosomal protein bS6 family.</text>
</comment>
<keyword evidence="5" id="KW-1185">Reference proteome</keyword>
<gene>
    <name evidence="4" type="ORF">CALMAC_LOCUS6004</name>
</gene>
<dbReference type="Gene3D" id="3.30.70.60">
    <property type="match status" value="1"/>
</dbReference>
<dbReference type="PANTHER" id="PTHR21011:SF1">
    <property type="entry name" value="SMALL RIBOSOMAL SUBUNIT PROTEIN BS6M"/>
    <property type="match status" value="1"/>
</dbReference>
<dbReference type="PANTHER" id="PTHR21011">
    <property type="entry name" value="MITOCHONDRIAL 28S RIBOSOMAL PROTEIN S6"/>
    <property type="match status" value="1"/>
</dbReference>
<dbReference type="OrthoDB" id="268530at2759"/>
<dbReference type="GO" id="GO:0006412">
    <property type="term" value="P:translation"/>
    <property type="evidence" value="ECO:0007669"/>
    <property type="project" value="InterPro"/>
</dbReference>
<dbReference type="GO" id="GO:0003735">
    <property type="term" value="F:structural constituent of ribosome"/>
    <property type="evidence" value="ECO:0007669"/>
    <property type="project" value="InterPro"/>
</dbReference>